<name>A0AAU7ZPM4_9BACT</name>
<dbReference type="InterPro" id="IPR038084">
    <property type="entry name" value="PduO/GlcC-like_sf"/>
</dbReference>
<dbReference type="PANTHER" id="PTHR34309">
    <property type="entry name" value="SLR1406 PROTEIN"/>
    <property type="match status" value="1"/>
</dbReference>
<dbReference type="EMBL" id="CP132942">
    <property type="protein sequence ID" value="XCB32867.1"/>
    <property type="molecule type" value="Genomic_DNA"/>
</dbReference>
<dbReference type="RefSeq" id="WP_353063705.1">
    <property type="nucleotide sequence ID" value="NZ_CP132942.1"/>
</dbReference>
<proteinExistence type="predicted"/>
<reference evidence="1" key="1">
    <citation type="submission" date="2023-08" db="EMBL/GenBank/DDBJ databases">
        <authorList>
            <person name="Messyasz A."/>
            <person name="Mannisto M.K."/>
            <person name="Kerkhof L.J."/>
            <person name="Haggblom M."/>
        </authorList>
    </citation>
    <scope>NUCLEOTIDE SEQUENCE</scope>
    <source>
        <strain evidence="1">X5P6</strain>
    </source>
</reference>
<dbReference type="PANTHER" id="PTHR34309:SF1">
    <property type="entry name" value="PROTEIN GLCG"/>
    <property type="match status" value="1"/>
</dbReference>
<dbReference type="Gene3D" id="3.30.450.150">
    <property type="entry name" value="Haem-degrading domain"/>
    <property type="match status" value="1"/>
</dbReference>
<dbReference type="KEGG" id="tpsc:RBB77_20975"/>
<gene>
    <name evidence="1" type="ORF">RBB77_20975</name>
</gene>
<reference evidence="1" key="2">
    <citation type="journal article" date="2024" name="Environ. Microbiol.">
        <title>Genome analysis and description of Tunturibacter gen. nov. expands the diversity of Terriglobia in tundra soils.</title>
        <authorList>
            <person name="Messyasz A."/>
            <person name="Mannisto M.K."/>
            <person name="Kerkhof L.J."/>
            <person name="Haggblom M.M."/>
        </authorList>
    </citation>
    <scope>NUCLEOTIDE SEQUENCE</scope>
    <source>
        <strain evidence="1">X5P6</strain>
    </source>
</reference>
<dbReference type="InterPro" id="IPR052517">
    <property type="entry name" value="GlcG_carb_metab_protein"/>
</dbReference>
<dbReference type="Pfam" id="PF03928">
    <property type="entry name" value="HbpS-like"/>
    <property type="match status" value="1"/>
</dbReference>
<accession>A0AAU7ZPM4</accession>
<organism evidence="1">
    <name type="scientific">Tunturiibacter psychrotolerans</name>
    <dbReference type="NCBI Taxonomy" id="3069686"/>
    <lineage>
        <taxon>Bacteria</taxon>
        <taxon>Pseudomonadati</taxon>
        <taxon>Acidobacteriota</taxon>
        <taxon>Terriglobia</taxon>
        <taxon>Terriglobales</taxon>
        <taxon>Acidobacteriaceae</taxon>
        <taxon>Tunturiibacter</taxon>
    </lineage>
</organism>
<dbReference type="AlphaFoldDB" id="A0AAU7ZPM4"/>
<sequence>MQITAEQAERVLKASILKAKELGVSVCIAILDSGGHLKAFHRMDGAWLGVIDVALMKAKTSALFEMETQTVDNYSKAGGDAHGLELTNGHLVTFAGGIPFKNVDGHTIGSIGVSGGTSAQDYAVAQSGQSALKG</sequence>
<protein>
    <submittedName>
        <fullName evidence="1">Heme-binding protein</fullName>
    </submittedName>
</protein>
<dbReference type="SUPFAM" id="SSF143744">
    <property type="entry name" value="GlcG-like"/>
    <property type="match status" value="1"/>
</dbReference>
<dbReference type="InterPro" id="IPR005624">
    <property type="entry name" value="PduO/GlcC-like"/>
</dbReference>
<evidence type="ECO:0000313" key="1">
    <source>
        <dbReference type="EMBL" id="XCB32867.1"/>
    </source>
</evidence>